<dbReference type="RefSeq" id="WP_183787110.1">
    <property type="nucleotide sequence ID" value="NZ_JACIBS010000009.1"/>
</dbReference>
<proteinExistence type="predicted"/>
<organism evidence="1 2">
    <name type="scientific">Prauserella sediminis</name>
    <dbReference type="NCBI Taxonomy" id="577680"/>
    <lineage>
        <taxon>Bacteria</taxon>
        <taxon>Bacillati</taxon>
        <taxon>Actinomycetota</taxon>
        <taxon>Actinomycetes</taxon>
        <taxon>Pseudonocardiales</taxon>
        <taxon>Pseudonocardiaceae</taxon>
        <taxon>Prauserella</taxon>
        <taxon>Prauserella salsuginis group</taxon>
    </lineage>
</organism>
<evidence type="ECO:0000313" key="2">
    <source>
        <dbReference type="Proteomes" id="UP000564573"/>
    </source>
</evidence>
<keyword evidence="2" id="KW-1185">Reference proteome</keyword>
<protein>
    <submittedName>
        <fullName evidence="1">Uncharacterized protein</fullName>
    </submittedName>
</protein>
<sequence>MTSGTHRLVTLKSRLLSPDGTPVVGEQVTATLMSRPSWIVSPSRGRAIGSVTVHSDVNGYWRMSLLPHTEFEIGESGPYVWYQVTEGDTVTWSVRFDDSDTEVWLKDRLIDTPRPDPQWTAIDTLATLHDVAREVADAPDGSVLVKRDGVWTAEPLNGGGAS</sequence>
<evidence type="ECO:0000313" key="1">
    <source>
        <dbReference type="EMBL" id="MBB3665910.1"/>
    </source>
</evidence>
<reference evidence="1 2" key="1">
    <citation type="submission" date="2020-08" db="EMBL/GenBank/DDBJ databases">
        <title>Sequencing the genomes of 1000 actinobacteria strains.</title>
        <authorList>
            <person name="Klenk H.-P."/>
        </authorList>
    </citation>
    <scope>NUCLEOTIDE SEQUENCE [LARGE SCALE GENOMIC DNA]</scope>
    <source>
        <strain evidence="1 2">DSM 45267</strain>
    </source>
</reference>
<dbReference type="EMBL" id="JACIBS010000009">
    <property type="protein sequence ID" value="MBB3665910.1"/>
    <property type="molecule type" value="Genomic_DNA"/>
</dbReference>
<comment type="caution">
    <text evidence="1">The sequence shown here is derived from an EMBL/GenBank/DDBJ whole genome shotgun (WGS) entry which is preliminary data.</text>
</comment>
<gene>
    <name evidence="1" type="ORF">FB384_004869</name>
</gene>
<dbReference type="Proteomes" id="UP000564573">
    <property type="component" value="Unassembled WGS sequence"/>
</dbReference>
<name>A0A839XRU7_9PSEU</name>
<dbReference type="AlphaFoldDB" id="A0A839XRU7"/>
<accession>A0A839XRU7</accession>